<reference evidence="2 3" key="1">
    <citation type="submission" date="2018-05" db="EMBL/GenBank/DDBJ databases">
        <title>Streptomyces venezuelae.</title>
        <authorList>
            <person name="Kim W."/>
            <person name="Lee N."/>
            <person name="Cho B.-K."/>
        </authorList>
    </citation>
    <scope>NUCLEOTIDE SEQUENCE [LARGE SCALE GENOMIC DNA]</scope>
    <source>
        <strain evidence="2 3">ATCC 21018</strain>
    </source>
</reference>
<feature type="chain" id="PRO_5039313870" description="Lipoprotein" evidence="1">
    <location>
        <begin position="22"/>
        <end position="177"/>
    </location>
</feature>
<evidence type="ECO:0000256" key="1">
    <source>
        <dbReference type="SAM" id="SignalP"/>
    </source>
</evidence>
<name>A0A5P2DFK5_STRVZ</name>
<gene>
    <name evidence="2" type="ORF">DEJ51_06570</name>
</gene>
<sequence length="177" mass="18972">MNMLGARLLPLVLLAVTALNGCSLIPPYASCEGTGAALAELDALPVLALRPARAVPVEGGTATTAHCVDDTAGAWLDARRLYAYDGSREEVLEYYAREAPAAGWRPPGRFAEARTLGFSVFCFESREQPSLTLAFERPEQLRELDGLQLDPGPGGPGSRIWFSLSVEAETDGSRMDC</sequence>
<accession>A0A5P2DFK5</accession>
<proteinExistence type="predicted"/>
<evidence type="ECO:0000313" key="3">
    <source>
        <dbReference type="Proteomes" id="UP000324101"/>
    </source>
</evidence>
<feature type="signal peptide" evidence="1">
    <location>
        <begin position="1"/>
        <end position="21"/>
    </location>
</feature>
<protein>
    <recommendedName>
        <fullName evidence="4">Lipoprotein</fullName>
    </recommendedName>
</protein>
<dbReference type="OrthoDB" id="4310322at2"/>
<evidence type="ECO:0008006" key="4">
    <source>
        <dbReference type="Google" id="ProtNLM"/>
    </source>
</evidence>
<keyword evidence="1" id="KW-0732">Signal</keyword>
<organism evidence="2 3">
    <name type="scientific">Streptomyces venezuelae</name>
    <dbReference type="NCBI Taxonomy" id="54571"/>
    <lineage>
        <taxon>Bacteria</taxon>
        <taxon>Bacillati</taxon>
        <taxon>Actinomycetota</taxon>
        <taxon>Actinomycetes</taxon>
        <taxon>Kitasatosporales</taxon>
        <taxon>Streptomycetaceae</taxon>
        <taxon>Streptomyces</taxon>
    </lineage>
</organism>
<dbReference type="Proteomes" id="UP000324101">
    <property type="component" value="Chromosome"/>
</dbReference>
<evidence type="ECO:0000313" key="2">
    <source>
        <dbReference type="EMBL" id="QES53955.1"/>
    </source>
</evidence>
<dbReference type="RefSeq" id="WP_150256739.1">
    <property type="nucleotide sequence ID" value="NZ_CP029189.1"/>
</dbReference>
<dbReference type="EMBL" id="CP029189">
    <property type="protein sequence ID" value="QES53955.1"/>
    <property type="molecule type" value="Genomic_DNA"/>
</dbReference>
<dbReference type="AlphaFoldDB" id="A0A5P2DFK5"/>